<sequence>MGDLFWNKVAGVLIGAVLAVMAITELGHLLVPSHGAHELTDENTSYPVDWAAIESGGGEAEPVEEGPTDYGLLLANADISNGERVARRCAACHTFEQGGANGVGPNLWGVVGADIATHAGFSYSAALQALEGEWTYEALNHFIESPASYAPGTAMSFRGLSDEAQRFDLIAYLHSLSDNPLPFPDPLPEEGEMTEEVSDMAEQAGEAMGDMAEEAGEQAAEMAPEGEEPAPAEDDTAGEEPQEGGH</sequence>
<dbReference type="InterPro" id="IPR009056">
    <property type="entry name" value="Cyt_c-like_dom"/>
</dbReference>
<dbReference type="GO" id="GO:0020037">
    <property type="term" value="F:heme binding"/>
    <property type="evidence" value="ECO:0007669"/>
    <property type="project" value="InterPro"/>
</dbReference>
<reference evidence="10" key="1">
    <citation type="journal article" date="2014" name="Int. J. Syst. Evol. Microbiol.">
        <title>Complete genome sequence of Corynebacterium casei LMG S-19264T (=DSM 44701T), isolated from a smear-ripened cheese.</title>
        <authorList>
            <consortium name="US DOE Joint Genome Institute (JGI-PGF)"/>
            <person name="Walter F."/>
            <person name="Albersmeier A."/>
            <person name="Kalinowski J."/>
            <person name="Ruckert C."/>
        </authorList>
    </citation>
    <scope>NUCLEOTIDE SEQUENCE</scope>
    <source>
        <strain evidence="10">VKM B-1513</strain>
    </source>
</reference>
<evidence type="ECO:0000256" key="8">
    <source>
        <dbReference type="SAM" id="Phobius"/>
    </source>
</evidence>
<keyword evidence="3 6" id="KW-0479">Metal-binding</keyword>
<dbReference type="SUPFAM" id="SSF46626">
    <property type="entry name" value="Cytochrome c"/>
    <property type="match status" value="1"/>
</dbReference>
<evidence type="ECO:0000313" key="11">
    <source>
        <dbReference type="Proteomes" id="UP001143486"/>
    </source>
</evidence>
<dbReference type="Pfam" id="PF00034">
    <property type="entry name" value="Cytochrom_C"/>
    <property type="match status" value="1"/>
</dbReference>
<organism evidence="10 11">
    <name type="scientific">Maricaulis virginensis</name>
    <dbReference type="NCBI Taxonomy" id="144022"/>
    <lineage>
        <taxon>Bacteria</taxon>
        <taxon>Pseudomonadati</taxon>
        <taxon>Pseudomonadota</taxon>
        <taxon>Alphaproteobacteria</taxon>
        <taxon>Maricaulales</taxon>
        <taxon>Maricaulaceae</taxon>
        <taxon>Maricaulis</taxon>
    </lineage>
</organism>
<evidence type="ECO:0000256" key="3">
    <source>
        <dbReference type="ARBA" id="ARBA00022723"/>
    </source>
</evidence>
<dbReference type="InterPro" id="IPR036909">
    <property type="entry name" value="Cyt_c-like_dom_sf"/>
</dbReference>
<protein>
    <recommendedName>
        <fullName evidence="9">Cytochrome c domain-containing protein</fullName>
    </recommendedName>
</protein>
<evidence type="ECO:0000256" key="4">
    <source>
        <dbReference type="ARBA" id="ARBA00022982"/>
    </source>
</evidence>
<feature type="compositionally biased region" description="Low complexity" evidence="7">
    <location>
        <begin position="200"/>
        <end position="210"/>
    </location>
</feature>
<reference evidence="10" key="2">
    <citation type="submission" date="2023-01" db="EMBL/GenBank/DDBJ databases">
        <authorList>
            <person name="Sun Q."/>
            <person name="Evtushenko L."/>
        </authorList>
    </citation>
    <scope>NUCLEOTIDE SEQUENCE</scope>
    <source>
        <strain evidence="10">VKM B-1513</strain>
    </source>
</reference>
<dbReference type="InterPro" id="IPR002327">
    <property type="entry name" value="Cyt_c_1A/1B"/>
</dbReference>
<keyword evidence="8" id="KW-0472">Membrane</keyword>
<keyword evidence="1" id="KW-0813">Transport</keyword>
<feature type="transmembrane region" description="Helical" evidence="8">
    <location>
        <begin position="12"/>
        <end position="31"/>
    </location>
</feature>
<evidence type="ECO:0000256" key="2">
    <source>
        <dbReference type="ARBA" id="ARBA00022617"/>
    </source>
</evidence>
<feature type="domain" description="Cytochrome c" evidence="9">
    <location>
        <begin position="77"/>
        <end position="177"/>
    </location>
</feature>
<gene>
    <name evidence="10" type="ORF">GCM10017621_15040</name>
</gene>
<accession>A0A9W6IN42</accession>
<proteinExistence type="predicted"/>
<feature type="region of interest" description="Disordered" evidence="7">
    <location>
        <begin position="179"/>
        <end position="246"/>
    </location>
</feature>
<dbReference type="GO" id="GO:0009055">
    <property type="term" value="F:electron transfer activity"/>
    <property type="evidence" value="ECO:0007669"/>
    <property type="project" value="InterPro"/>
</dbReference>
<name>A0A9W6IN42_9PROT</name>
<evidence type="ECO:0000313" key="10">
    <source>
        <dbReference type="EMBL" id="GLK51996.1"/>
    </source>
</evidence>
<dbReference type="PANTHER" id="PTHR11961">
    <property type="entry name" value="CYTOCHROME C"/>
    <property type="match status" value="1"/>
</dbReference>
<evidence type="ECO:0000256" key="5">
    <source>
        <dbReference type="ARBA" id="ARBA00023004"/>
    </source>
</evidence>
<keyword evidence="4" id="KW-0249">Electron transport</keyword>
<keyword evidence="8" id="KW-0812">Transmembrane</keyword>
<feature type="compositionally biased region" description="Acidic residues" evidence="7">
    <location>
        <begin position="224"/>
        <end position="246"/>
    </location>
</feature>
<dbReference type="Proteomes" id="UP001143486">
    <property type="component" value="Unassembled WGS sequence"/>
</dbReference>
<evidence type="ECO:0000256" key="7">
    <source>
        <dbReference type="SAM" id="MobiDB-lite"/>
    </source>
</evidence>
<feature type="compositionally biased region" description="Acidic residues" evidence="7">
    <location>
        <begin position="187"/>
        <end position="199"/>
    </location>
</feature>
<dbReference type="EMBL" id="BSFE01000003">
    <property type="protein sequence ID" value="GLK51996.1"/>
    <property type="molecule type" value="Genomic_DNA"/>
</dbReference>
<evidence type="ECO:0000256" key="6">
    <source>
        <dbReference type="PROSITE-ProRule" id="PRU00433"/>
    </source>
</evidence>
<dbReference type="AlphaFoldDB" id="A0A9W6IN42"/>
<dbReference type="RefSeq" id="WP_271186359.1">
    <property type="nucleotide sequence ID" value="NZ_BSFE01000003.1"/>
</dbReference>
<evidence type="ECO:0000256" key="1">
    <source>
        <dbReference type="ARBA" id="ARBA00022448"/>
    </source>
</evidence>
<dbReference type="GO" id="GO:0046872">
    <property type="term" value="F:metal ion binding"/>
    <property type="evidence" value="ECO:0007669"/>
    <property type="project" value="UniProtKB-KW"/>
</dbReference>
<dbReference type="Gene3D" id="1.10.760.10">
    <property type="entry name" value="Cytochrome c-like domain"/>
    <property type="match status" value="1"/>
</dbReference>
<keyword evidence="11" id="KW-1185">Reference proteome</keyword>
<evidence type="ECO:0000259" key="9">
    <source>
        <dbReference type="PROSITE" id="PS51007"/>
    </source>
</evidence>
<keyword evidence="8" id="KW-1133">Transmembrane helix</keyword>
<keyword evidence="2 6" id="KW-0349">Heme</keyword>
<dbReference type="PROSITE" id="PS51007">
    <property type="entry name" value="CYTC"/>
    <property type="match status" value="1"/>
</dbReference>
<keyword evidence="5 6" id="KW-0408">Iron</keyword>
<dbReference type="PRINTS" id="PR00604">
    <property type="entry name" value="CYTCHRMECIAB"/>
</dbReference>
<comment type="caution">
    <text evidence="10">The sequence shown here is derived from an EMBL/GenBank/DDBJ whole genome shotgun (WGS) entry which is preliminary data.</text>
</comment>